<reference evidence="3 4" key="1">
    <citation type="submission" date="2024-11" db="EMBL/GenBank/DDBJ databases">
        <title>Chromosome-level genome assembly of the freshwater bivalve Anodonta woodiana.</title>
        <authorList>
            <person name="Chen X."/>
        </authorList>
    </citation>
    <scope>NUCLEOTIDE SEQUENCE [LARGE SCALE GENOMIC DNA]</scope>
    <source>
        <strain evidence="3">MN2024</strain>
        <tissue evidence="3">Gills</tissue>
    </source>
</reference>
<evidence type="ECO:0000256" key="1">
    <source>
        <dbReference type="SAM" id="Phobius"/>
    </source>
</evidence>
<accession>A0ABD3W891</accession>
<gene>
    <name evidence="3" type="ORF">ACJMK2_041543</name>
</gene>
<evidence type="ECO:0000256" key="2">
    <source>
        <dbReference type="SAM" id="SignalP"/>
    </source>
</evidence>
<organism evidence="3 4">
    <name type="scientific">Sinanodonta woodiana</name>
    <name type="common">Chinese pond mussel</name>
    <name type="synonym">Anodonta woodiana</name>
    <dbReference type="NCBI Taxonomy" id="1069815"/>
    <lineage>
        <taxon>Eukaryota</taxon>
        <taxon>Metazoa</taxon>
        <taxon>Spiralia</taxon>
        <taxon>Lophotrochozoa</taxon>
        <taxon>Mollusca</taxon>
        <taxon>Bivalvia</taxon>
        <taxon>Autobranchia</taxon>
        <taxon>Heteroconchia</taxon>
        <taxon>Palaeoheterodonta</taxon>
        <taxon>Unionida</taxon>
        <taxon>Unionoidea</taxon>
        <taxon>Unionidae</taxon>
        <taxon>Unioninae</taxon>
        <taxon>Sinanodonta</taxon>
    </lineage>
</organism>
<dbReference type="EMBL" id="JBJQND010000008">
    <property type="protein sequence ID" value="KAL3868780.1"/>
    <property type="molecule type" value="Genomic_DNA"/>
</dbReference>
<evidence type="ECO:0000313" key="3">
    <source>
        <dbReference type="EMBL" id="KAL3868780.1"/>
    </source>
</evidence>
<comment type="caution">
    <text evidence="3">The sequence shown here is derived from an EMBL/GenBank/DDBJ whole genome shotgun (WGS) entry which is preliminary data.</text>
</comment>
<keyword evidence="1" id="KW-0472">Membrane</keyword>
<protein>
    <submittedName>
        <fullName evidence="3">Uncharacterized protein</fullName>
    </submittedName>
</protein>
<sequence>MEINMLAAWTFVLFVAFLMEPTQSEITYIAQCNYAATTGFKTTVIVEKGATDTVNQIAALTSINAIATGCTVPQDGTTNMYTAIFTVDPTGATTTPAACGTGGAFQITYASVGSNADEVTFTFLVQTIDGFVQNTDIIFRWKCTTADHNNVAVETFTIATLPVKNLDLKSQLELEVYKGSDDSLITPSSTLELGGSYYLKLKHTYANSKNRPIGIYVNRLIFYEGTDSTTIPHVVAIDNGCKQTVPAYGLTSNFLKDAANSVALAGGGAAAGGTDGVYVTESGMFQPALWLKSTGISNILKIEADVVQCLLADQSKCDDPQASLCTAGKRRRRAAEDTGLQNQTTLETRFTISLFAGSNDQISGTKDNKGTMETCYQTYTFWIVALVFGILMLLCLIFAVYLFFRLRREKESRRKTEEKCGVINAAF</sequence>
<keyword evidence="1" id="KW-1133">Transmembrane helix</keyword>
<evidence type="ECO:0000313" key="4">
    <source>
        <dbReference type="Proteomes" id="UP001634394"/>
    </source>
</evidence>
<feature type="transmembrane region" description="Helical" evidence="1">
    <location>
        <begin position="379"/>
        <end position="404"/>
    </location>
</feature>
<feature type="signal peptide" evidence="2">
    <location>
        <begin position="1"/>
        <end position="24"/>
    </location>
</feature>
<dbReference type="Proteomes" id="UP001634394">
    <property type="component" value="Unassembled WGS sequence"/>
</dbReference>
<keyword evidence="1" id="KW-0812">Transmembrane</keyword>
<keyword evidence="2" id="KW-0732">Signal</keyword>
<keyword evidence="4" id="KW-1185">Reference proteome</keyword>
<dbReference type="AlphaFoldDB" id="A0ABD3W891"/>
<name>A0ABD3W891_SINWO</name>
<proteinExistence type="predicted"/>
<feature type="chain" id="PRO_5044862127" evidence="2">
    <location>
        <begin position="25"/>
        <end position="427"/>
    </location>
</feature>